<gene>
    <name evidence="1" type="ORF">HaLaN_22098</name>
</gene>
<comment type="caution">
    <text evidence="1">The sequence shown here is derived from an EMBL/GenBank/DDBJ whole genome shotgun (WGS) entry which is preliminary data.</text>
</comment>
<proteinExistence type="predicted"/>
<dbReference type="Proteomes" id="UP000485058">
    <property type="component" value="Unassembled WGS sequence"/>
</dbReference>
<organism evidence="1 2">
    <name type="scientific">Haematococcus lacustris</name>
    <name type="common">Green alga</name>
    <name type="synonym">Haematococcus pluvialis</name>
    <dbReference type="NCBI Taxonomy" id="44745"/>
    <lineage>
        <taxon>Eukaryota</taxon>
        <taxon>Viridiplantae</taxon>
        <taxon>Chlorophyta</taxon>
        <taxon>core chlorophytes</taxon>
        <taxon>Chlorophyceae</taxon>
        <taxon>CS clade</taxon>
        <taxon>Chlamydomonadales</taxon>
        <taxon>Haematococcaceae</taxon>
        <taxon>Haematococcus</taxon>
    </lineage>
</organism>
<evidence type="ECO:0000313" key="1">
    <source>
        <dbReference type="EMBL" id="GFH24324.1"/>
    </source>
</evidence>
<reference evidence="1 2" key="1">
    <citation type="submission" date="2020-02" db="EMBL/GenBank/DDBJ databases">
        <title>Draft genome sequence of Haematococcus lacustris strain NIES-144.</title>
        <authorList>
            <person name="Morimoto D."/>
            <person name="Nakagawa S."/>
            <person name="Yoshida T."/>
            <person name="Sawayama S."/>
        </authorList>
    </citation>
    <scope>NUCLEOTIDE SEQUENCE [LARGE SCALE GENOMIC DNA]</scope>
    <source>
        <strain evidence="1 2">NIES-144</strain>
    </source>
</reference>
<name>A0A699ZZP6_HAELA</name>
<accession>A0A699ZZP6</accession>
<sequence>MSLVTFRLYRHKQSTVAKFWAEPWPPRAAGFSGSGIRGSRGVPVKQMLKEACKQFPGRVVLVHEFQWLRPVRSMATRSRIRGLMCSTSNGIRFYDRDVSAALNIRRIAAGPGRPRELKACCGSGSGGTSGSDSDMCVMP</sequence>
<protein>
    <submittedName>
        <fullName evidence="1">Uncharacterized protein</fullName>
    </submittedName>
</protein>
<dbReference type="EMBL" id="BLLF01002504">
    <property type="protein sequence ID" value="GFH24324.1"/>
    <property type="molecule type" value="Genomic_DNA"/>
</dbReference>
<dbReference type="AlphaFoldDB" id="A0A699ZZP6"/>
<evidence type="ECO:0000313" key="2">
    <source>
        <dbReference type="Proteomes" id="UP000485058"/>
    </source>
</evidence>
<keyword evidence="2" id="KW-1185">Reference proteome</keyword>